<dbReference type="PANTHER" id="PTHR12558:SF13">
    <property type="entry name" value="CELL DIVISION CYCLE PROTEIN 27 HOMOLOG"/>
    <property type="match status" value="1"/>
</dbReference>
<evidence type="ECO:0000313" key="4">
    <source>
        <dbReference type="Proteomes" id="UP001204579"/>
    </source>
</evidence>
<evidence type="ECO:0000256" key="1">
    <source>
        <dbReference type="PROSITE-ProRule" id="PRU00339"/>
    </source>
</evidence>
<dbReference type="AlphaFoldDB" id="A0AAW5N438"/>
<comment type="caution">
    <text evidence="3">The sequence shown here is derived from an EMBL/GenBank/DDBJ whole genome shotgun (WGS) entry which is preliminary data.</text>
</comment>
<keyword evidence="2" id="KW-0175">Coiled coil</keyword>
<protein>
    <submittedName>
        <fullName evidence="3">Tetratricopeptide repeat protein</fullName>
    </submittedName>
</protein>
<feature type="repeat" description="TPR" evidence="1">
    <location>
        <begin position="561"/>
        <end position="594"/>
    </location>
</feature>
<evidence type="ECO:0000256" key="2">
    <source>
        <dbReference type="SAM" id="Coils"/>
    </source>
</evidence>
<feature type="repeat" description="TPR" evidence="1">
    <location>
        <begin position="629"/>
        <end position="662"/>
    </location>
</feature>
<feature type="repeat" description="TPR" evidence="1">
    <location>
        <begin position="527"/>
        <end position="560"/>
    </location>
</feature>
<dbReference type="SUPFAM" id="SSF48452">
    <property type="entry name" value="TPR-like"/>
    <property type="match status" value="1"/>
</dbReference>
<dbReference type="InterPro" id="IPR011990">
    <property type="entry name" value="TPR-like_helical_dom_sf"/>
</dbReference>
<reference evidence="3 4" key="1">
    <citation type="submission" date="2022-08" db="EMBL/GenBank/DDBJ databases">
        <authorList>
            <person name="Zeman M."/>
            <person name="Kubasova T."/>
        </authorList>
    </citation>
    <scope>NUCLEOTIDE SEQUENCE [LARGE SCALE GENOMIC DNA]</scope>
    <source>
        <strain evidence="3 4">ET62</strain>
    </source>
</reference>
<evidence type="ECO:0000313" key="3">
    <source>
        <dbReference type="EMBL" id="MCR8873460.1"/>
    </source>
</evidence>
<dbReference type="Proteomes" id="UP001204579">
    <property type="component" value="Unassembled WGS sequence"/>
</dbReference>
<keyword evidence="4" id="KW-1185">Reference proteome</keyword>
<dbReference type="Gene3D" id="1.25.40.10">
    <property type="entry name" value="Tetratricopeptide repeat domain"/>
    <property type="match status" value="2"/>
</dbReference>
<proteinExistence type="predicted"/>
<accession>A0AAW5N438</accession>
<sequence>MYNDVIQLLDQHRLKAAFTQLIALVEKTENWELKPAVESLQTTYNYMVQYAAQGMEDPGRENLYAQIHRGIYELADRVEFIGKLKNGYGHKSDTYRKFKRFATETYGQLKTSLESATEDLEVSNLMYTDAQQLQAKQRELYQQQERMTDQLFDKTWISDCWTEEEAKEANELLVSVLVPAHVLAVFVSAVTLNLMALFDPRKFQFLLNAYRQRTELVINQRALVGLALAVYYQEKRLAQYPELTAALSLWTEDPQVIEQLHSIQLLLLISRETEKIDRRMREEIIPQMMHNSQLLEKDLNIEEIDIEELEDKNPEWEKNMKKISENIRELGELQMEGADTYMGTFAQLKSYPFFHQAAHWFYPFNRQTPAIADLFATDEIKEKSFLNIMLQSPTFCNSDKYSFCLTLNSLPHSQRNMLTEDLGEHNEMMQETFDKMQSDEMNQEKANTVARQYMHDLYRFFKLWMFRNEQHDMFTDELALWKCTALRPLILAGTYQKQIADFLFSKEYLPEAAELYIQLSITQSNDPDIWQKLGFVYQKQKKYDEAIQAYIQADLLKPDHIWTLKHLAQCYKRSGNYPKALEYFQRVEQSQPENLNLLLQIGQCLAILREYDKALAYFFKVEYLEKTPANAQRAIGWCYFMRGKYPEAHRFYEKLLESEEPQTSDWLNNGHVYAAEKNIPKALECYREVMKSCKTHDDFLKIYLADKEVLLEQGISETTIYLIPDLLS</sequence>
<keyword evidence="1" id="KW-0802">TPR repeat</keyword>
<dbReference type="PROSITE" id="PS50005">
    <property type="entry name" value="TPR"/>
    <property type="match status" value="3"/>
</dbReference>
<gene>
    <name evidence="3" type="ORF">NW209_05415</name>
</gene>
<name>A0AAW5N438_9BACT</name>
<organism evidence="3 4">
    <name type="scientific">Phocaeicola barnesiae</name>
    <dbReference type="NCBI Taxonomy" id="376804"/>
    <lineage>
        <taxon>Bacteria</taxon>
        <taxon>Pseudomonadati</taxon>
        <taxon>Bacteroidota</taxon>
        <taxon>Bacteroidia</taxon>
        <taxon>Bacteroidales</taxon>
        <taxon>Bacteroidaceae</taxon>
        <taxon>Phocaeicola</taxon>
    </lineage>
</organism>
<dbReference type="RefSeq" id="WP_258335566.1">
    <property type="nucleotide sequence ID" value="NZ_JANRHJ010000005.1"/>
</dbReference>
<feature type="coiled-coil region" evidence="2">
    <location>
        <begin position="292"/>
        <end position="326"/>
    </location>
</feature>
<dbReference type="InterPro" id="IPR019734">
    <property type="entry name" value="TPR_rpt"/>
</dbReference>
<dbReference type="PANTHER" id="PTHR12558">
    <property type="entry name" value="CELL DIVISION CYCLE 16,23,27"/>
    <property type="match status" value="1"/>
</dbReference>
<dbReference type="Pfam" id="PF13424">
    <property type="entry name" value="TPR_12"/>
    <property type="match status" value="1"/>
</dbReference>
<dbReference type="SMART" id="SM00028">
    <property type="entry name" value="TPR"/>
    <property type="match status" value="5"/>
</dbReference>
<dbReference type="EMBL" id="JANRHJ010000005">
    <property type="protein sequence ID" value="MCR8873460.1"/>
    <property type="molecule type" value="Genomic_DNA"/>
</dbReference>